<dbReference type="AlphaFoldDB" id="A0A1G9ZIM5"/>
<dbReference type="GO" id="GO:0043190">
    <property type="term" value="C:ATP-binding cassette (ABC) transporter complex"/>
    <property type="evidence" value="ECO:0007669"/>
    <property type="project" value="InterPro"/>
</dbReference>
<reference evidence="5 6" key="1">
    <citation type="submission" date="2016-10" db="EMBL/GenBank/DDBJ databases">
        <authorList>
            <person name="de Groot N.N."/>
        </authorList>
    </citation>
    <scope>NUCLEOTIDE SEQUENCE [LARGE SCALE GENOMIC DNA]</scope>
    <source>
        <strain evidence="5 6">DSM 1736</strain>
    </source>
</reference>
<dbReference type="InterPro" id="IPR030678">
    <property type="entry name" value="Peptide/Ni-bd"/>
</dbReference>
<dbReference type="GO" id="GO:1904680">
    <property type="term" value="F:peptide transmembrane transporter activity"/>
    <property type="evidence" value="ECO:0007669"/>
    <property type="project" value="TreeGrafter"/>
</dbReference>
<evidence type="ECO:0000313" key="6">
    <source>
        <dbReference type="Proteomes" id="UP000214880"/>
    </source>
</evidence>
<accession>A0A1G9ZIM5</accession>
<evidence type="ECO:0000313" key="5">
    <source>
        <dbReference type="EMBL" id="SDN20426.1"/>
    </source>
</evidence>
<dbReference type="Gene3D" id="3.10.105.10">
    <property type="entry name" value="Dipeptide-binding Protein, Domain 3"/>
    <property type="match status" value="1"/>
</dbReference>
<evidence type="ECO:0000256" key="2">
    <source>
        <dbReference type="ARBA" id="ARBA00022448"/>
    </source>
</evidence>
<name>A0A1G9ZIM5_9FIRM</name>
<dbReference type="Gene3D" id="3.40.190.10">
    <property type="entry name" value="Periplasmic binding protein-like II"/>
    <property type="match status" value="1"/>
</dbReference>
<dbReference type="SUPFAM" id="SSF53850">
    <property type="entry name" value="Periplasmic binding protein-like II"/>
    <property type="match status" value="1"/>
</dbReference>
<evidence type="ECO:0000256" key="3">
    <source>
        <dbReference type="ARBA" id="ARBA00022729"/>
    </source>
</evidence>
<evidence type="ECO:0000256" key="1">
    <source>
        <dbReference type="ARBA" id="ARBA00005695"/>
    </source>
</evidence>
<gene>
    <name evidence="5" type="ORF">SAMN04488502_11455</name>
</gene>
<dbReference type="InterPro" id="IPR039424">
    <property type="entry name" value="SBP_5"/>
</dbReference>
<keyword evidence="6" id="KW-1185">Reference proteome</keyword>
<dbReference type="GO" id="GO:0042597">
    <property type="term" value="C:periplasmic space"/>
    <property type="evidence" value="ECO:0007669"/>
    <property type="project" value="UniProtKB-ARBA"/>
</dbReference>
<dbReference type="STRING" id="146817.SAMN04488502_11455"/>
<organism evidence="5 6">
    <name type="scientific">Dendrosporobacter quercicolus</name>
    <dbReference type="NCBI Taxonomy" id="146817"/>
    <lineage>
        <taxon>Bacteria</taxon>
        <taxon>Bacillati</taxon>
        <taxon>Bacillota</taxon>
        <taxon>Negativicutes</taxon>
        <taxon>Selenomonadales</taxon>
        <taxon>Sporomusaceae</taxon>
        <taxon>Dendrosporobacter</taxon>
    </lineage>
</organism>
<evidence type="ECO:0000259" key="4">
    <source>
        <dbReference type="Pfam" id="PF00496"/>
    </source>
</evidence>
<dbReference type="CDD" id="cd08513">
    <property type="entry name" value="PBP2_thermophilic_Hb8_like"/>
    <property type="match status" value="1"/>
</dbReference>
<sequence>MKYKHYLWIIVGIMLLIAGCGREQQNEVKKNEQVRIQPGGQLNYGSLQEPDTLNPLLSEMLASAEVGRLVFSGLVITDNKGEWIADLAKEVPTAGNGGISADGLTVTYQLRSGITWHDGAPFTAEDVQFTWQAIMNPRNNIVLRDGYDKISSIELPDQYTVRVKFKEYYAPFLTLFSTILPKHLLQGADINKSPFNRSPVGTGPFKFADWRIADAIELTANPDYYKGKPKLDTVVYKFLPDANIMLTQVKNGALDLAGNISWNQVDQVKAIAGYHTVISPNMIWEHLDFNLDNSLFQDVRIRQAIALGIDRQALVANVLNHVASPAVGDQSPLSWAYNPALTAAGRNVDEARSLLVQAGWRQGADGVFIKEGRRLTFSLATTGGNKIREGVAQAIAGQLREVGIEVAVQLVDPALFFSETLPRRRFETALYAWVAGVDPDNKSLWNSQQIPSQYNGYKGKNYPGWRNAEVDQLTEQGLRTVDLRTRKMVYFRLQEILLQEYPVVPLYFRANIDVVKNKVVNYKPNPTPAGNFWNAWEIGFSAN</sequence>
<protein>
    <submittedName>
        <fullName evidence="5">Peptide/nickel transport system substrate-binding protein</fullName>
    </submittedName>
</protein>
<proteinExistence type="inferred from homology"/>
<keyword evidence="3" id="KW-0732">Signal</keyword>
<keyword evidence="2" id="KW-0813">Transport</keyword>
<dbReference type="InterPro" id="IPR000914">
    <property type="entry name" value="SBP_5_dom"/>
</dbReference>
<dbReference type="EMBL" id="FNHB01000014">
    <property type="protein sequence ID" value="SDN20426.1"/>
    <property type="molecule type" value="Genomic_DNA"/>
</dbReference>
<feature type="domain" description="Solute-binding protein family 5" evidence="4">
    <location>
        <begin position="87"/>
        <end position="447"/>
    </location>
</feature>
<dbReference type="PROSITE" id="PS51257">
    <property type="entry name" value="PROKAR_LIPOPROTEIN"/>
    <property type="match status" value="1"/>
</dbReference>
<dbReference type="PIRSF" id="PIRSF002741">
    <property type="entry name" value="MppA"/>
    <property type="match status" value="1"/>
</dbReference>
<dbReference type="RefSeq" id="WP_245698222.1">
    <property type="nucleotide sequence ID" value="NZ_FNHB01000014.1"/>
</dbReference>
<dbReference type="Gene3D" id="3.90.76.10">
    <property type="entry name" value="Dipeptide-binding Protein, Domain 1"/>
    <property type="match status" value="1"/>
</dbReference>
<comment type="similarity">
    <text evidence="1">Belongs to the bacterial solute-binding protein 5 family.</text>
</comment>
<dbReference type="GO" id="GO:0015833">
    <property type="term" value="P:peptide transport"/>
    <property type="evidence" value="ECO:0007669"/>
    <property type="project" value="TreeGrafter"/>
</dbReference>
<dbReference type="PANTHER" id="PTHR30290">
    <property type="entry name" value="PERIPLASMIC BINDING COMPONENT OF ABC TRANSPORTER"/>
    <property type="match status" value="1"/>
</dbReference>
<dbReference type="PANTHER" id="PTHR30290:SF9">
    <property type="entry name" value="OLIGOPEPTIDE-BINDING PROTEIN APPA"/>
    <property type="match status" value="1"/>
</dbReference>
<dbReference type="Pfam" id="PF00496">
    <property type="entry name" value="SBP_bac_5"/>
    <property type="match status" value="1"/>
</dbReference>
<dbReference type="Proteomes" id="UP000214880">
    <property type="component" value="Unassembled WGS sequence"/>
</dbReference>